<sequence length="91" mass="10199">MYKLLHETVLIEPMAVEHKTDSGVILAILAPHTPLVRQYFPDRAIVLQIAKGVKDPQFKVGDTVVYLRYGAKELEEGKVLVDSRDILGVIE</sequence>
<dbReference type="InterPro" id="IPR037124">
    <property type="entry name" value="Chaperonin_GroES_sf"/>
</dbReference>
<keyword evidence="1" id="KW-0143">Chaperone</keyword>
<dbReference type="InterPro" id="IPR020818">
    <property type="entry name" value="Chaperonin_GroES"/>
</dbReference>
<dbReference type="GO" id="GO:0005524">
    <property type="term" value="F:ATP binding"/>
    <property type="evidence" value="ECO:0007669"/>
    <property type="project" value="InterPro"/>
</dbReference>
<evidence type="ECO:0000256" key="1">
    <source>
        <dbReference type="ARBA" id="ARBA00023186"/>
    </source>
</evidence>
<proteinExistence type="predicted"/>
<name>A0A6H1ZC38_9ZZZZ</name>
<dbReference type="SMART" id="SM00883">
    <property type="entry name" value="Cpn10"/>
    <property type="match status" value="1"/>
</dbReference>
<dbReference type="SUPFAM" id="SSF50129">
    <property type="entry name" value="GroES-like"/>
    <property type="match status" value="1"/>
</dbReference>
<dbReference type="EMBL" id="MT143984">
    <property type="protein sequence ID" value="QJA45029.1"/>
    <property type="molecule type" value="Genomic_DNA"/>
</dbReference>
<organism evidence="2">
    <name type="scientific">viral metagenome</name>
    <dbReference type="NCBI Taxonomy" id="1070528"/>
    <lineage>
        <taxon>unclassified sequences</taxon>
        <taxon>metagenomes</taxon>
        <taxon>organismal metagenomes</taxon>
    </lineage>
</organism>
<reference evidence="2" key="1">
    <citation type="submission" date="2020-03" db="EMBL/GenBank/DDBJ databases">
        <title>The deep terrestrial virosphere.</title>
        <authorList>
            <person name="Holmfeldt K."/>
            <person name="Nilsson E."/>
            <person name="Simone D."/>
            <person name="Lopez-Fernandez M."/>
            <person name="Wu X."/>
            <person name="de Brujin I."/>
            <person name="Lundin D."/>
            <person name="Andersson A."/>
            <person name="Bertilsson S."/>
            <person name="Dopson M."/>
        </authorList>
    </citation>
    <scope>NUCLEOTIDE SEQUENCE</scope>
    <source>
        <strain evidence="2">TM448A00171</strain>
        <strain evidence="3">TM448B00200</strain>
    </source>
</reference>
<dbReference type="CDD" id="cd00320">
    <property type="entry name" value="cpn10"/>
    <property type="match status" value="1"/>
</dbReference>
<accession>A0A6H1ZC38</accession>
<gene>
    <name evidence="2" type="ORF">TM448A00171_0048</name>
    <name evidence="3" type="ORF">TM448B00200_0038</name>
</gene>
<dbReference type="GO" id="GO:0044183">
    <property type="term" value="F:protein folding chaperone"/>
    <property type="evidence" value="ECO:0007669"/>
    <property type="project" value="InterPro"/>
</dbReference>
<dbReference type="InterPro" id="IPR011032">
    <property type="entry name" value="GroES-like_sf"/>
</dbReference>
<evidence type="ECO:0000313" key="3">
    <source>
        <dbReference type="EMBL" id="QJH94331.1"/>
    </source>
</evidence>
<evidence type="ECO:0000313" key="2">
    <source>
        <dbReference type="EMBL" id="QJA45029.1"/>
    </source>
</evidence>
<dbReference type="AlphaFoldDB" id="A0A6H1ZC38"/>
<protein>
    <submittedName>
        <fullName evidence="2">Putative chaperonin</fullName>
    </submittedName>
</protein>
<dbReference type="EMBL" id="MT144599">
    <property type="protein sequence ID" value="QJH94331.1"/>
    <property type="molecule type" value="Genomic_DNA"/>
</dbReference>
<dbReference type="Pfam" id="PF00166">
    <property type="entry name" value="Cpn10"/>
    <property type="match status" value="1"/>
</dbReference>
<dbReference type="Gene3D" id="2.30.33.40">
    <property type="entry name" value="GroES chaperonin"/>
    <property type="match status" value="1"/>
</dbReference>